<dbReference type="PANTHER" id="PTHR13794">
    <property type="entry name" value="ENOLASE SUPERFAMILY, MANDELATE RACEMASE"/>
    <property type="match status" value="1"/>
</dbReference>
<sequence>MAIDRIRSDHYRIPLPVVLSDSTHKEITHFELIATRIGTTDGAEGLGYTYTVGYGGGSVHSLLTRDLPDLLLGAEETRIEALWKEMWWRLHWVGRGGSAAFAMAAVDVALWDLMGKRAGLPLWRLLGGADPTVPVYAGGIDLFFTLDALLEQTSGNLDAGFEAIKMKVGRKKLSEDVERVAAMRDYLGDGFALMADANMGWDRPRAIAAARALAPYDLVWLEEPLEPEDVAGYAEVARIGTPVAAGENFHNLQEFSQLIAAGGVHYVEPDLACLGGITAWMKAARMAEAAHLPVTSHGVHDLHVHLMAAVPNASYLERHGFGLERFMENPLLIEKGRAVAPERPGHGVTLNFDALEEYRVS</sequence>
<dbReference type="PANTHER" id="PTHR13794:SF58">
    <property type="entry name" value="MITOCHONDRIAL ENOLASE SUPERFAMILY MEMBER 1"/>
    <property type="match status" value="1"/>
</dbReference>
<dbReference type="GO" id="GO:0019388">
    <property type="term" value="P:galactose catabolic process"/>
    <property type="evidence" value="ECO:0007669"/>
    <property type="project" value="InterPro"/>
</dbReference>
<dbReference type="RefSeq" id="WP_093147977.1">
    <property type="nucleotide sequence ID" value="NZ_FNBW01000001.1"/>
</dbReference>
<dbReference type="OrthoDB" id="5290054at2"/>
<dbReference type="InterPro" id="IPR013341">
    <property type="entry name" value="Mandelate_racemase_N_dom"/>
</dbReference>
<dbReference type="Gene3D" id="3.30.390.10">
    <property type="entry name" value="Enolase-like, N-terminal domain"/>
    <property type="match status" value="1"/>
</dbReference>
<organism evidence="5 6">
    <name type="scientific">Thalassobaculum litoreum DSM 18839</name>
    <dbReference type="NCBI Taxonomy" id="1123362"/>
    <lineage>
        <taxon>Bacteria</taxon>
        <taxon>Pseudomonadati</taxon>
        <taxon>Pseudomonadota</taxon>
        <taxon>Alphaproteobacteria</taxon>
        <taxon>Rhodospirillales</taxon>
        <taxon>Thalassobaculaceae</taxon>
        <taxon>Thalassobaculum</taxon>
    </lineage>
</organism>
<dbReference type="SFLD" id="SFLDS00001">
    <property type="entry name" value="Enolase"/>
    <property type="match status" value="1"/>
</dbReference>
<protein>
    <submittedName>
        <fullName evidence="5">L-alanine-DL-glutamate epimerase</fullName>
    </submittedName>
</protein>
<dbReference type="InterPro" id="IPR034382">
    <property type="entry name" value="AHGA_cycloisomerase"/>
</dbReference>
<dbReference type="Pfam" id="PF13378">
    <property type="entry name" value="MR_MLE_C"/>
    <property type="match status" value="1"/>
</dbReference>
<evidence type="ECO:0000256" key="2">
    <source>
        <dbReference type="ARBA" id="ARBA00022723"/>
    </source>
</evidence>
<dbReference type="InterPro" id="IPR013342">
    <property type="entry name" value="Mandelate_racemase_C"/>
</dbReference>
<dbReference type="InterPro" id="IPR036849">
    <property type="entry name" value="Enolase-like_C_sf"/>
</dbReference>
<keyword evidence="3" id="KW-0460">Magnesium</keyword>
<dbReference type="GO" id="GO:0009063">
    <property type="term" value="P:amino acid catabolic process"/>
    <property type="evidence" value="ECO:0007669"/>
    <property type="project" value="InterPro"/>
</dbReference>
<dbReference type="PROSITE" id="PS00909">
    <property type="entry name" value="MR_MLE_2"/>
    <property type="match status" value="1"/>
</dbReference>
<accession>A0A8G2BEH2</accession>
<dbReference type="CDD" id="cd03316">
    <property type="entry name" value="MR_like"/>
    <property type="match status" value="1"/>
</dbReference>
<name>A0A8G2BEH2_9PROT</name>
<dbReference type="InterPro" id="IPR029017">
    <property type="entry name" value="Enolase-like_N"/>
</dbReference>
<proteinExistence type="predicted"/>
<dbReference type="GO" id="GO:0016836">
    <property type="term" value="F:hydro-lyase activity"/>
    <property type="evidence" value="ECO:0007669"/>
    <property type="project" value="TreeGrafter"/>
</dbReference>
<dbReference type="AlphaFoldDB" id="A0A8G2BEH2"/>
<dbReference type="InterPro" id="IPR018110">
    <property type="entry name" value="Mandel_Rmase/mucon_lact_enz_CS"/>
</dbReference>
<dbReference type="InterPro" id="IPR046945">
    <property type="entry name" value="RHMD-like"/>
</dbReference>
<evidence type="ECO:0000259" key="4">
    <source>
        <dbReference type="SMART" id="SM00922"/>
    </source>
</evidence>
<comment type="cofactor">
    <cofactor evidence="1">
        <name>Mg(2+)</name>
        <dbReference type="ChEBI" id="CHEBI:18420"/>
    </cofactor>
</comment>
<dbReference type="SUPFAM" id="SSF51604">
    <property type="entry name" value="Enolase C-terminal domain-like"/>
    <property type="match status" value="1"/>
</dbReference>
<dbReference type="PROSITE" id="PS00908">
    <property type="entry name" value="MR_MLE_1"/>
    <property type="match status" value="1"/>
</dbReference>
<evidence type="ECO:0000256" key="3">
    <source>
        <dbReference type="ARBA" id="ARBA00022842"/>
    </source>
</evidence>
<keyword evidence="2" id="KW-0479">Metal-binding</keyword>
<keyword evidence="6" id="KW-1185">Reference proteome</keyword>
<evidence type="ECO:0000256" key="1">
    <source>
        <dbReference type="ARBA" id="ARBA00001946"/>
    </source>
</evidence>
<dbReference type="GO" id="GO:0000287">
    <property type="term" value="F:magnesium ion binding"/>
    <property type="evidence" value="ECO:0007669"/>
    <property type="project" value="TreeGrafter"/>
</dbReference>
<dbReference type="SFLD" id="SFLDG00179">
    <property type="entry name" value="mandelate_racemase"/>
    <property type="match status" value="1"/>
</dbReference>
<dbReference type="SFLD" id="SFLDF00557">
    <property type="entry name" value="3_6-anhydro-alpha-L-galactonat"/>
    <property type="match status" value="1"/>
</dbReference>
<dbReference type="Proteomes" id="UP000198615">
    <property type="component" value="Unassembled WGS sequence"/>
</dbReference>
<dbReference type="GO" id="GO:0016853">
    <property type="term" value="F:isomerase activity"/>
    <property type="evidence" value="ECO:0007669"/>
    <property type="project" value="InterPro"/>
</dbReference>
<dbReference type="Pfam" id="PF02746">
    <property type="entry name" value="MR_MLE_N"/>
    <property type="match status" value="1"/>
</dbReference>
<dbReference type="Gene3D" id="3.20.20.120">
    <property type="entry name" value="Enolase-like C-terminal domain"/>
    <property type="match status" value="1"/>
</dbReference>
<dbReference type="SMART" id="SM00922">
    <property type="entry name" value="MR_MLE"/>
    <property type="match status" value="1"/>
</dbReference>
<dbReference type="SUPFAM" id="SSF54826">
    <property type="entry name" value="Enolase N-terminal domain-like"/>
    <property type="match status" value="1"/>
</dbReference>
<dbReference type="InterPro" id="IPR029065">
    <property type="entry name" value="Enolase_C-like"/>
</dbReference>
<evidence type="ECO:0000313" key="6">
    <source>
        <dbReference type="Proteomes" id="UP000198615"/>
    </source>
</evidence>
<gene>
    <name evidence="5" type="ORF">SAMN05660686_00567</name>
</gene>
<reference evidence="5 6" key="1">
    <citation type="submission" date="2016-10" db="EMBL/GenBank/DDBJ databases">
        <authorList>
            <person name="Varghese N."/>
            <person name="Submissions S."/>
        </authorList>
    </citation>
    <scope>NUCLEOTIDE SEQUENCE [LARGE SCALE GENOMIC DNA]</scope>
    <source>
        <strain evidence="5 6">DSM 18839</strain>
    </source>
</reference>
<evidence type="ECO:0000313" key="5">
    <source>
        <dbReference type="EMBL" id="SDF17492.1"/>
    </source>
</evidence>
<dbReference type="EMBL" id="FNBW01000001">
    <property type="protein sequence ID" value="SDF17492.1"/>
    <property type="molecule type" value="Genomic_DNA"/>
</dbReference>
<comment type="caution">
    <text evidence="5">The sequence shown here is derived from an EMBL/GenBank/DDBJ whole genome shotgun (WGS) entry which is preliminary data.</text>
</comment>
<feature type="domain" description="Mandelate racemase/muconate lactonizing enzyme C-terminal" evidence="4">
    <location>
        <begin position="146"/>
        <end position="242"/>
    </location>
</feature>